<evidence type="ECO:0000313" key="12">
    <source>
        <dbReference type="Proteomes" id="UP000290289"/>
    </source>
</evidence>
<dbReference type="AlphaFoldDB" id="A0A498IEF7"/>
<dbReference type="GO" id="GO:0006397">
    <property type="term" value="P:mRNA processing"/>
    <property type="evidence" value="ECO:0007669"/>
    <property type="project" value="UniProtKB-KW"/>
</dbReference>
<dbReference type="STRING" id="3750.A0A498IEF7"/>
<keyword evidence="7" id="KW-0687">Ribonucleoprotein</keyword>
<dbReference type="SUPFAM" id="SSF54928">
    <property type="entry name" value="RNA-binding domain, RBD"/>
    <property type="match status" value="2"/>
</dbReference>
<reference evidence="11 12" key="1">
    <citation type="submission" date="2018-10" db="EMBL/GenBank/DDBJ databases">
        <title>A high-quality apple genome assembly.</title>
        <authorList>
            <person name="Hu J."/>
        </authorList>
    </citation>
    <scope>NUCLEOTIDE SEQUENCE [LARGE SCALE GENOMIC DNA]</scope>
    <source>
        <strain evidence="12">cv. HFTH1</strain>
        <tissue evidence="11">Young leaf</tissue>
    </source>
</reference>
<dbReference type="CDD" id="cd21608">
    <property type="entry name" value="RRM2_NsCP33_like"/>
    <property type="match status" value="1"/>
</dbReference>
<keyword evidence="12" id="KW-1185">Reference proteome</keyword>
<feature type="domain" description="RRM" evidence="10">
    <location>
        <begin position="186"/>
        <end position="264"/>
    </location>
</feature>
<dbReference type="Gene3D" id="3.30.70.330">
    <property type="match status" value="2"/>
</dbReference>
<dbReference type="GO" id="GO:0009535">
    <property type="term" value="C:chloroplast thylakoid membrane"/>
    <property type="evidence" value="ECO:0007669"/>
    <property type="project" value="TreeGrafter"/>
</dbReference>
<dbReference type="Pfam" id="PF00076">
    <property type="entry name" value="RRM_1"/>
    <property type="match status" value="2"/>
</dbReference>
<evidence type="ECO:0000256" key="9">
    <source>
        <dbReference type="SAM" id="MobiDB-lite"/>
    </source>
</evidence>
<sequence>MGVRLADIHLSQTLRKAGALCTGYDLYGMERSDNPSPKLICVPHVGIRLSQMGSPSSGLLPLEDLPSPNTISSHTMLSMASTSTSCSSPFCNKIPNFSISRSLTPIPTHFPPHIKLLKPLELKACFHSFPHLSPSPSFRRSLAAFDGFAAKEDSDSQAELDPEAELHEKQEEEEEREEVPKISDAGRLYVGNLPYNLTSTQLAEVFGEAGTVVFSEIIYNRVTDRSRGFGFVTMSTVEEAQDAIRMFDGSQVGGRTVKVNFPEVPRGGEREILGPNSTRTGFKVYIDSPHKVYAGNLSWGLTSQGLKDAFEEQPGLLGAKVIYERVSGRSRGFGFVTFETNEAAESAVAATNGVEVDGRPLRLNMAAERARPVASSPAASETTAQDTDSSELVSPPASETTTEDGDSGELVSSVSI</sequence>
<evidence type="ECO:0000256" key="1">
    <source>
        <dbReference type="ARBA" id="ARBA00004229"/>
    </source>
</evidence>
<evidence type="ECO:0000256" key="5">
    <source>
        <dbReference type="ARBA" id="ARBA00022737"/>
    </source>
</evidence>
<feature type="region of interest" description="Disordered" evidence="9">
    <location>
        <begin position="368"/>
        <end position="416"/>
    </location>
</feature>
<evidence type="ECO:0000256" key="8">
    <source>
        <dbReference type="PROSITE-ProRule" id="PRU00176"/>
    </source>
</evidence>
<dbReference type="PANTHER" id="PTHR48025">
    <property type="entry name" value="OS02G0815200 PROTEIN"/>
    <property type="match status" value="1"/>
</dbReference>
<dbReference type="PANTHER" id="PTHR48025:SF11">
    <property type="entry name" value="RNA-BINDING PROTEIN CP33, CHLOROPLASTIC"/>
    <property type="match status" value="1"/>
</dbReference>
<feature type="compositionally biased region" description="Polar residues" evidence="9">
    <location>
        <begin position="382"/>
        <end position="400"/>
    </location>
</feature>
<evidence type="ECO:0000256" key="2">
    <source>
        <dbReference type="ARBA" id="ARBA00022528"/>
    </source>
</evidence>
<feature type="region of interest" description="Disordered" evidence="9">
    <location>
        <begin position="152"/>
        <end position="183"/>
    </location>
</feature>
<keyword evidence="2" id="KW-0150">Chloroplast</keyword>
<evidence type="ECO:0000256" key="4">
    <source>
        <dbReference type="ARBA" id="ARBA00022664"/>
    </source>
</evidence>
<evidence type="ECO:0000256" key="7">
    <source>
        <dbReference type="ARBA" id="ARBA00023274"/>
    </source>
</evidence>
<dbReference type="EMBL" id="RDQH01000338">
    <property type="protein sequence ID" value="RXH81379.1"/>
    <property type="molecule type" value="Genomic_DNA"/>
</dbReference>
<keyword evidence="6 8" id="KW-0694">RNA-binding</keyword>
<gene>
    <name evidence="11" type="ORF">DVH24_034800</name>
</gene>
<evidence type="ECO:0000259" key="10">
    <source>
        <dbReference type="PROSITE" id="PS50102"/>
    </source>
</evidence>
<dbReference type="InterPro" id="IPR003954">
    <property type="entry name" value="RRM_euk-type"/>
</dbReference>
<keyword evidence="3" id="KW-0934">Plastid</keyword>
<protein>
    <recommendedName>
        <fullName evidence="10">RRM domain-containing protein</fullName>
    </recommendedName>
</protein>
<comment type="subcellular location">
    <subcellularLocation>
        <location evidence="1">Plastid</location>
        <location evidence="1">Chloroplast</location>
    </subcellularLocation>
</comment>
<dbReference type="CDD" id="cd21609">
    <property type="entry name" value="RRM1_PSRP2_like"/>
    <property type="match status" value="1"/>
</dbReference>
<organism evidence="11 12">
    <name type="scientific">Malus domestica</name>
    <name type="common">Apple</name>
    <name type="synonym">Pyrus malus</name>
    <dbReference type="NCBI Taxonomy" id="3750"/>
    <lineage>
        <taxon>Eukaryota</taxon>
        <taxon>Viridiplantae</taxon>
        <taxon>Streptophyta</taxon>
        <taxon>Embryophyta</taxon>
        <taxon>Tracheophyta</taxon>
        <taxon>Spermatophyta</taxon>
        <taxon>Magnoliopsida</taxon>
        <taxon>eudicotyledons</taxon>
        <taxon>Gunneridae</taxon>
        <taxon>Pentapetalae</taxon>
        <taxon>rosids</taxon>
        <taxon>fabids</taxon>
        <taxon>Rosales</taxon>
        <taxon>Rosaceae</taxon>
        <taxon>Amygdaloideae</taxon>
        <taxon>Maleae</taxon>
        <taxon>Malus</taxon>
    </lineage>
</organism>
<dbReference type="GO" id="GO:1901259">
    <property type="term" value="P:chloroplast rRNA processing"/>
    <property type="evidence" value="ECO:0007669"/>
    <property type="project" value="TreeGrafter"/>
</dbReference>
<dbReference type="PROSITE" id="PS50102">
    <property type="entry name" value="RRM"/>
    <property type="match status" value="2"/>
</dbReference>
<dbReference type="SMART" id="SM00361">
    <property type="entry name" value="RRM_1"/>
    <property type="match status" value="2"/>
</dbReference>
<proteinExistence type="predicted"/>
<evidence type="ECO:0000313" key="11">
    <source>
        <dbReference type="EMBL" id="RXH81379.1"/>
    </source>
</evidence>
<accession>A0A498IEF7</accession>
<dbReference type="InterPro" id="IPR050502">
    <property type="entry name" value="Euk_RNA-bind_prot"/>
</dbReference>
<keyword evidence="5" id="KW-0677">Repeat</keyword>
<dbReference type="InterPro" id="IPR048289">
    <property type="entry name" value="RRM2_NsCP33-like"/>
</dbReference>
<dbReference type="SMART" id="SM00360">
    <property type="entry name" value="RRM"/>
    <property type="match status" value="2"/>
</dbReference>
<feature type="domain" description="RRM" evidence="10">
    <location>
        <begin position="290"/>
        <end position="368"/>
    </location>
</feature>
<dbReference type="GO" id="GO:1990904">
    <property type="term" value="C:ribonucleoprotein complex"/>
    <property type="evidence" value="ECO:0007669"/>
    <property type="project" value="UniProtKB-KW"/>
</dbReference>
<name>A0A498IEF7_MALDO</name>
<dbReference type="InterPro" id="IPR000504">
    <property type="entry name" value="RRM_dom"/>
</dbReference>
<evidence type="ECO:0000256" key="6">
    <source>
        <dbReference type="ARBA" id="ARBA00022884"/>
    </source>
</evidence>
<dbReference type="InterPro" id="IPR035979">
    <property type="entry name" value="RBD_domain_sf"/>
</dbReference>
<dbReference type="InterPro" id="IPR012677">
    <property type="entry name" value="Nucleotide-bd_a/b_plait_sf"/>
</dbReference>
<evidence type="ECO:0000256" key="3">
    <source>
        <dbReference type="ARBA" id="ARBA00022640"/>
    </source>
</evidence>
<keyword evidence="4" id="KW-0507">mRNA processing</keyword>
<comment type="caution">
    <text evidence="11">The sequence shown here is derived from an EMBL/GenBank/DDBJ whole genome shotgun (WGS) entry which is preliminary data.</text>
</comment>
<feature type="compositionally biased region" description="Low complexity" evidence="9">
    <location>
        <begin position="372"/>
        <end position="381"/>
    </location>
</feature>
<dbReference type="GO" id="GO:0003729">
    <property type="term" value="F:mRNA binding"/>
    <property type="evidence" value="ECO:0007669"/>
    <property type="project" value="TreeGrafter"/>
</dbReference>
<dbReference type="Proteomes" id="UP000290289">
    <property type="component" value="Chromosome 12"/>
</dbReference>